<reference evidence="1 2" key="1">
    <citation type="submission" date="2016-12" db="EMBL/GenBank/DDBJ databases">
        <title>Diversity of luminous bacteria.</title>
        <authorList>
            <person name="Yoshizawa S."/>
            <person name="Kogure K."/>
        </authorList>
    </citation>
    <scope>NUCLEOTIDE SEQUENCE [LARGE SCALE GENOMIC DNA]</scope>
    <source>
        <strain evidence="1 2">LC2-408</strain>
    </source>
</reference>
<gene>
    <name evidence="1" type="ORF">BTO10_15620</name>
</gene>
<name>A0A2S7VFP8_9VIBR</name>
<dbReference type="Proteomes" id="UP000238707">
    <property type="component" value="Unassembled WGS sequence"/>
</dbReference>
<accession>A0A2S7VFP8</accession>
<keyword evidence="2" id="KW-1185">Reference proteome</keyword>
<sequence>MTSFQFYKKDTTSTHLDVHSDSFARENAQLIEQEFEPIGDIIEAENSQIAHETFKSMCDHELENLAKSQLLVGVLTAGTGGV</sequence>
<dbReference type="AlphaFoldDB" id="A0A2S7VFP8"/>
<organism evidence="1 2">
    <name type="scientific">Vibrio chagasii</name>
    <dbReference type="NCBI Taxonomy" id="170679"/>
    <lineage>
        <taxon>Bacteria</taxon>
        <taxon>Pseudomonadati</taxon>
        <taxon>Pseudomonadota</taxon>
        <taxon>Gammaproteobacteria</taxon>
        <taxon>Vibrionales</taxon>
        <taxon>Vibrionaceae</taxon>
        <taxon>Vibrio</taxon>
    </lineage>
</organism>
<evidence type="ECO:0000313" key="1">
    <source>
        <dbReference type="EMBL" id="PQJ60765.1"/>
    </source>
</evidence>
<protein>
    <submittedName>
        <fullName evidence="1">Uncharacterized protein</fullName>
    </submittedName>
</protein>
<comment type="caution">
    <text evidence="1">The sequence shown here is derived from an EMBL/GenBank/DDBJ whole genome shotgun (WGS) entry which is preliminary data.</text>
</comment>
<dbReference type="EMBL" id="MSCI01000002">
    <property type="protein sequence ID" value="PQJ60765.1"/>
    <property type="molecule type" value="Genomic_DNA"/>
</dbReference>
<proteinExistence type="predicted"/>
<evidence type="ECO:0000313" key="2">
    <source>
        <dbReference type="Proteomes" id="UP000238707"/>
    </source>
</evidence>
<dbReference type="RefSeq" id="WP_004741731.1">
    <property type="nucleotide sequence ID" value="NZ_MSCI01000002.1"/>
</dbReference>